<reference evidence="1 2" key="1">
    <citation type="journal article" date="2020" name="ISME J.">
        <title>Comparative genomics reveals insights into cyanobacterial evolution and habitat adaptation.</title>
        <authorList>
            <person name="Chen M.Y."/>
            <person name="Teng W.K."/>
            <person name="Zhao L."/>
            <person name="Hu C.X."/>
            <person name="Zhou Y.K."/>
            <person name="Han B.P."/>
            <person name="Song L.R."/>
            <person name="Shu W.S."/>
        </authorList>
    </citation>
    <scope>NUCLEOTIDE SEQUENCE [LARGE SCALE GENOMIC DNA]</scope>
    <source>
        <strain evidence="1 2">FACHB-1050</strain>
    </source>
</reference>
<comment type="caution">
    <text evidence="1">The sequence shown here is derived from an EMBL/GenBank/DDBJ whole genome shotgun (WGS) entry which is preliminary data.</text>
</comment>
<dbReference type="EMBL" id="JACJQY010000008">
    <property type="protein sequence ID" value="MBD2316656.1"/>
    <property type="molecule type" value="Genomic_DNA"/>
</dbReference>
<accession>A0ABR8C8J0</accession>
<organism evidence="1 2">
    <name type="scientific">Phormidium tenue FACHB-1050</name>
    <dbReference type="NCBI Taxonomy" id="2692857"/>
    <lineage>
        <taxon>Bacteria</taxon>
        <taxon>Bacillati</taxon>
        <taxon>Cyanobacteriota</taxon>
        <taxon>Cyanophyceae</taxon>
        <taxon>Oscillatoriophycideae</taxon>
        <taxon>Oscillatoriales</taxon>
        <taxon>Oscillatoriaceae</taxon>
        <taxon>Phormidium</taxon>
    </lineage>
</organism>
<dbReference type="RefSeq" id="WP_190577543.1">
    <property type="nucleotide sequence ID" value="NZ_CAWPQU010000078.1"/>
</dbReference>
<proteinExistence type="predicted"/>
<evidence type="ECO:0000313" key="2">
    <source>
        <dbReference type="Proteomes" id="UP000618445"/>
    </source>
</evidence>
<sequence length="169" mass="19289">MNILTDLIPIPCIEHEKLNRLQTLIIEIQAAWFANSFGSGETFSTPEIWEKMQEAVCLMHRSDDPSKKGIDLKAIASNYELLEQIFIARHWETSGYVLDDSSFVGCDLIQMHRFSALGILKKVDALHQSILMQKSKENSDRPIEQRVVESYPDEDLAYEIIGKGFEVSE</sequence>
<evidence type="ECO:0000313" key="1">
    <source>
        <dbReference type="EMBL" id="MBD2316656.1"/>
    </source>
</evidence>
<keyword evidence="2" id="KW-1185">Reference proteome</keyword>
<dbReference type="Proteomes" id="UP000618445">
    <property type="component" value="Unassembled WGS sequence"/>
</dbReference>
<name>A0ABR8C8J0_9CYAN</name>
<gene>
    <name evidence="1" type="ORF">H6G05_07320</name>
</gene>
<protein>
    <submittedName>
        <fullName evidence="1">Uncharacterized protein</fullName>
    </submittedName>
</protein>